<dbReference type="GO" id="GO:0006355">
    <property type="term" value="P:regulation of DNA-templated transcription"/>
    <property type="evidence" value="ECO:0007669"/>
    <property type="project" value="InterPro"/>
</dbReference>
<keyword evidence="1 8" id="KW-0597">Phosphoprotein</keyword>
<dbReference type="Gene3D" id="3.40.50.300">
    <property type="entry name" value="P-loop containing nucleotide triphosphate hydrolases"/>
    <property type="match status" value="1"/>
</dbReference>
<dbReference type="Pfam" id="PF00072">
    <property type="entry name" value="Response_reg"/>
    <property type="match status" value="1"/>
</dbReference>
<reference evidence="14" key="4">
    <citation type="submission" date="2017-10" db="EMBL/GenBank/DDBJ databases">
        <authorList>
            <person name="Frank J."/>
        </authorList>
    </citation>
    <scope>NUCLEOTIDE SEQUENCE [LARGE SCALE GENOMIC DNA]</scope>
</reference>
<dbReference type="PROSITE" id="PS00675">
    <property type="entry name" value="SIGMA54_INTERACT_1"/>
    <property type="match status" value="1"/>
</dbReference>
<dbReference type="PROSITE" id="PS50110">
    <property type="entry name" value="RESPONSE_REGULATORY"/>
    <property type="match status" value="1"/>
</dbReference>
<dbReference type="PROSITE" id="PS50045">
    <property type="entry name" value="SIGMA54_INTERACT_4"/>
    <property type="match status" value="1"/>
</dbReference>
<dbReference type="PRINTS" id="PR01590">
    <property type="entry name" value="HTHFIS"/>
</dbReference>
<reference evidence="11" key="2">
    <citation type="submission" date="2006-01" db="EMBL/GenBank/DDBJ databases">
        <authorList>
            <person name="Genoscope"/>
        </authorList>
    </citation>
    <scope>NUCLEOTIDE SEQUENCE</scope>
</reference>
<dbReference type="GO" id="GO:0000160">
    <property type="term" value="P:phosphorelay signal transduction system"/>
    <property type="evidence" value="ECO:0007669"/>
    <property type="project" value="UniProtKB-KW"/>
</dbReference>
<dbReference type="AlphaFoldDB" id="Q1PYM7"/>
<dbReference type="SUPFAM" id="SSF52540">
    <property type="entry name" value="P-loop containing nucleoside triphosphate hydrolases"/>
    <property type="match status" value="1"/>
</dbReference>
<evidence type="ECO:0000313" key="13">
    <source>
        <dbReference type="EMBL" id="SOH03641.1"/>
    </source>
</evidence>
<evidence type="ECO:0000256" key="5">
    <source>
        <dbReference type="ARBA" id="ARBA00023015"/>
    </source>
</evidence>
<dbReference type="EMBL" id="CT573072">
    <property type="protein sequence ID" value="CAJ72178.1"/>
    <property type="molecule type" value="Genomic_DNA"/>
</dbReference>
<evidence type="ECO:0000256" key="7">
    <source>
        <dbReference type="ARBA" id="ARBA00023163"/>
    </source>
</evidence>
<dbReference type="SUPFAM" id="SSF46689">
    <property type="entry name" value="Homeodomain-like"/>
    <property type="match status" value="1"/>
</dbReference>
<dbReference type="FunFam" id="3.40.50.2300:FF:000018">
    <property type="entry name" value="DNA-binding transcriptional regulator NtrC"/>
    <property type="match status" value="1"/>
</dbReference>
<dbReference type="GO" id="GO:0005524">
    <property type="term" value="F:ATP binding"/>
    <property type="evidence" value="ECO:0007669"/>
    <property type="project" value="UniProtKB-KW"/>
</dbReference>
<evidence type="ECO:0000256" key="6">
    <source>
        <dbReference type="ARBA" id="ARBA00023125"/>
    </source>
</evidence>
<dbReference type="InterPro" id="IPR011006">
    <property type="entry name" value="CheY-like_superfamily"/>
</dbReference>
<dbReference type="FunFam" id="3.40.50.300:FF:000006">
    <property type="entry name" value="DNA-binding transcriptional regulator NtrC"/>
    <property type="match status" value="1"/>
</dbReference>
<dbReference type="InterPro" id="IPR009057">
    <property type="entry name" value="Homeodomain-like_sf"/>
</dbReference>
<dbReference type="Pfam" id="PF25601">
    <property type="entry name" value="AAA_lid_14"/>
    <property type="match status" value="1"/>
</dbReference>
<accession>Q1PYM7</accession>
<evidence type="ECO:0000259" key="10">
    <source>
        <dbReference type="PROSITE" id="PS50110"/>
    </source>
</evidence>
<evidence type="ECO:0000313" key="11">
    <source>
        <dbReference type="EMBL" id="CAJ72178.1"/>
    </source>
</evidence>
<name>Q1PYM7_KUEST</name>
<dbReference type="InterPro" id="IPR002197">
    <property type="entry name" value="HTH_Fis"/>
</dbReference>
<keyword evidence="3" id="KW-0067">ATP-binding</keyword>
<dbReference type="CDD" id="cd00009">
    <property type="entry name" value="AAA"/>
    <property type="match status" value="1"/>
</dbReference>
<evidence type="ECO:0000313" key="15">
    <source>
        <dbReference type="Proteomes" id="UP000501926"/>
    </source>
</evidence>
<evidence type="ECO:0000313" key="14">
    <source>
        <dbReference type="Proteomes" id="UP000221734"/>
    </source>
</evidence>
<organism evidence="11">
    <name type="scientific">Kuenenia stuttgartiensis</name>
    <dbReference type="NCBI Taxonomy" id="174633"/>
    <lineage>
        <taxon>Bacteria</taxon>
        <taxon>Pseudomonadati</taxon>
        <taxon>Planctomycetota</taxon>
        <taxon>Candidatus Brocadiia</taxon>
        <taxon>Candidatus Brocadiales</taxon>
        <taxon>Candidatus Brocadiaceae</taxon>
        <taxon>Candidatus Kuenenia</taxon>
    </lineage>
</organism>
<dbReference type="PROSITE" id="PS00688">
    <property type="entry name" value="SIGMA54_INTERACT_3"/>
    <property type="match status" value="1"/>
</dbReference>
<evidence type="ECO:0000256" key="8">
    <source>
        <dbReference type="PROSITE-ProRule" id="PRU00169"/>
    </source>
</evidence>
<dbReference type="Pfam" id="PF00158">
    <property type="entry name" value="Sigma54_activat"/>
    <property type="match status" value="1"/>
</dbReference>
<dbReference type="GO" id="GO:0043565">
    <property type="term" value="F:sequence-specific DNA binding"/>
    <property type="evidence" value="ECO:0007669"/>
    <property type="project" value="InterPro"/>
</dbReference>
<keyword evidence="7" id="KW-0804">Transcription</keyword>
<evidence type="ECO:0000313" key="12">
    <source>
        <dbReference type="EMBL" id="QII10462.1"/>
    </source>
</evidence>
<dbReference type="SUPFAM" id="SSF52172">
    <property type="entry name" value="CheY-like"/>
    <property type="match status" value="1"/>
</dbReference>
<evidence type="ECO:0000256" key="4">
    <source>
        <dbReference type="ARBA" id="ARBA00023012"/>
    </source>
</evidence>
<gene>
    <name evidence="11" type="primary">ntrC</name>
    <name evidence="12" type="synonym">atoC</name>
    <name evidence="13" type="synonym">ntrC_1</name>
    <name evidence="12" type="ORF">KsCSTR_10830</name>
    <name evidence="13" type="ORF">KSMBR1_1138</name>
    <name evidence="11" type="ORF">kustd1433</name>
</gene>
<dbReference type="InterPro" id="IPR001789">
    <property type="entry name" value="Sig_transdc_resp-reg_receiver"/>
</dbReference>
<dbReference type="InterPro" id="IPR025943">
    <property type="entry name" value="Sigma_54_int_dom_ATP-bd_2"/>
</dbReference>
<dbReference type="PANTHER" id="PTHR32071:SF113">
    <property type="entry name" value="ALGINATE BIOSYNTHESIS TRANSCRIPTIONAL REGULATORY PROTEIN ALGB"/>
    <property type="match status" value="1"/>
</dbReference>
<reference evidence="13" key="3">
    <citation type="submission" date="2017-10" db="EMBL/GenBank/DDBJ databases">
        <authorList>
            <person name="Banno H."/>
            <person name="Chua N.-H."/>
        </authorList>
    </citation>
    <scope>NUCLEOTIDE SEQUENCE [LARGE SCALE GENOMIC DNA]</scope>
    <source>
        <strain evidence="13">Kuenenia_mbr1_ru-nijmegen</strain>
    </source>
</reference>
<dbReference type="Proteomes" id="UP000221734">
    <property type="component" value="Chromosome Kuenenia_stuttgartiensis_MBR1"/>
</dbReference>
<sequence>MKPKGIILIVDDEETIRLSVREFLDAQGYEAIAAGSCEEALEKMDTFMPDLILLDLRLPNINGVELIEKIKEKDPNALMVVMTGYGSVDSAVEVMRLGAYDYLEKPFKLDRLRSVVEKALRRQGLRQEVLEIKEKQWTFDEESDGIIIGNSPQMKEIYSLIKQVAKSSSTTVLIQGESGTGKELVARAVHRLSARKSGRFVDINCAALTESLLEAELFGYEKGAFTGAATAGKPGLFEIADKGTVFLDEIGEMGVLLQAKLLRILQERQFKRVGGIQDIKIDVRIIASTNRNLEEEIASGNFRKDLYYRLKVLPIYVPPLRERREDIMLLVKYFIHKYNNEFGKNICDIPPDTERILLEYGWPGNIRELKNVVERGVLIANGSALSPKYVANISVGKKESESLAGITVDGNTDCVSSDGLDARSLAFMEKQHIENVLKETSWRRTEAARVLGINRTTLYNKIKEYGIAQ</sequence>
<keyword evidence="4" id="KW-0902">Two-component regulatory system</keyword>
<dbReference type="EMBL" id="LT934425">
    <property type="protein sequence ID" value="SOH03641.1"/>
    <property type="molecule type" value="Genomic_DNA"/>
</dbReference>
<dbReference type="PROSITE" id="PS00676">
    <property type="entry name" value="SIGMA54_INTERACT_2"/>
    <property type="match status" value="1"/>
</dbReference>
<dbReference type="InterPro" id="IPR025662">
    <property type="entry name" value="Sigma_54_int_dom_ATP-bd_1"/>
</dbReference>
<dbReference type="PANTHER" id="PTHR32071">
    <property type="entry name" value="TRANSCRIPTIONAL REGULATORY PROTEIN"/>
    <property type="match status" value="1"/>
</dbReference>
<keyword evidence="5" id="KW-0805">Transcription regulation</keyword>
<keyword evidence="2" id="KW-0547">Nucleotide-binding</keyword>
<evidence type="ECO:0000259" key="9">
    <source>
        <dbReference type="PROSITE" id="PS50045"/>
    </source>
</evidence>
<dbReference type="Proteomes" id="UP000501926">
    <property type="component" value="Chromosome"/>
</dbReference>
<dbReference type="Gene3D" id="1.10.10.60">
    <property type="entry name" value="Homeodomain-like"/>
    <property type="match status" value="1"/>
</dbReference>
<feature type="domain" description="Sigma-54 factor interaction" evidence="9">
    <location>
        <begin position="147"/>
        <end position="378"/>
    </location>
</feature>
<reference evidence="11" key="1">
    <citation type="journal article" date="2006" name="Nature">
        <title>Deciphering the evolution and metabolism of an anammox bacterium from a community genome.</title>
        <authorList>
            <person name="Strous M."/>
            <person name="Pelletier E."/>
            <person name="Mangenot S."/>
            <person name="Rattei T."/>
            <person name="Lehner A."/>
            <person name="Taylor M.W."/>
            <person name="Horn M."/>
            <person name="Daims H."/>
            <person name="Bartol-Mavel D."/>
            <person name="Wincker P."/>
            <person name="Barbe V."/>
            <person name="Fonknechten N."/>
            <person name="Vallenet D."/>
            <person name="Segurens B."/>
            <person name="Schenowitz-Truong C."/>
            <person name="Medigue C."/>
            <person name="Collingro A."/>
            <person name="Snel B."/>
            <person name="Dutilh B.E."/>
            <person name="OpDenCamp H.J.M."/>
            <person name="vanDerDrift C."/>
            <person name="Cirpus I."/>
            <person name="vanDePas-Schoonen K.T."/>
            <person name="Harhangi H.R."/>
            <person name="vanNiftrik L."/>
            <person name="Schmid M."/>
            <person name="Keltjens J."/>
            <person name="vanDeVossenberg J."/>
            <person name="Kartal B."/>
            <person name="Meier H."/>
            <person name="Frishman D."/>
            <person name="Huynen M.A."/>
            <person name="Mewes H."/>
            <person name="Weissenbach J."/>
            <person name="Jetten M.S.M."/>
            <person name="Wagner M."/>
            <person name="LePaslier D."/>
        </authorList>
    </citation>
    <scope>NUCLEOTIDE SEQUENCE</scope>
</reference>
<keyword evidence="6" id="KW-0238">DNA-binding</keyword>
<dbReference type="Gene3D" id="3.40.50.2300">
    <property type="match status" value="1"/>
</dbReference>
<dbReference type="SMART" id="SM00382">
    <property type="entry name" value="AAA"/>
    <property type="match status" value="1"/>
</dbReference>
<dbReference type="OrthoDB" id="9803970at2"/>
<dbReference type="InterPro" id="IPR002078">
    <property type="entry name" value="Sigma_54_int"/>
</dbReference>
<keyword evidence="14" id="KW-1185">Reference proteome</keyword>
<dbReference type="EMBL" id="CP049055">
    <property type="protein sequence ID" value="QII10462.1"/>
    <property type="molecule type" value="Genomic_DNA"/>
</dbReference>
<dbReference type="Gene3D" id="1.10.8.60">
    <property type="match status" value="1"/>
</dbReference>
<reference evidence="12 15" key="5">
    <citation type="submission" date="2020-02" db="EMBL/GenBank/DDBJ databases">
        <title>Newly sequenced genome of strain CSTR1 showed variability in Candidatus Kuenenia stuttgartiensis genomes.</title>
        <authorList>
            <person name="Ding C."/>
            <person name="Adrian L."/>
        </authorList>
    </citation>
    <scope>NUCLEOTIDE SEQUENCE [LARGE SCALE GENOMIC DNA]</scope>
    <source>
        <strain evidence="12 15">CSTR1</strain>
    </source>
</reference>
<feature type="modified residue" description="4-aspartylphosphate" evidence="8">
    <location>
        <position position="55"/>
    </location>
</feature>
<dbReference type="InterPro" id="IPR058031">
    <property type="entry name" value="AAA_lid_NorR"/>
</dbReference>
<evidence type="ECO:0000256" key="3">
    <source>
        <dbReference type="ARBA" id="ARBA00022840"/>
    </source>
</evidence>
<evidence type="ECO:0000256" key="2">
    <source>
        <dbReference type="ARBA" id="ARBA00022741"/>
    </source>
</evidence>
<proteinExistence type="predicted"/>
<dbReference type="InterPro" id="IPR003593">
    <property type="entry name" value="AAA+_ATPase"/>
</dbReference>
<dbReference type="Pfam" id="PF02954">
    <property type="entry name" value="HTH_8"/>
    <property type="match status" value="1"/>
</dbReference>
<feature type="domain" description="Response regulatory" evidence="10">
    <location>
        <begin position="6"/>
        <end position="120"/>
    </location>
</feature>
<dbReference type="KEGG" id="kst:KSMBR1_1138"/>
<dbReference type="RefSeq" id="WP_099324430.1">
    <property type="nucleotide sequence ID" value="NZ_CP049055.1"/>
</dbReference>
<dbReference type="SMART" id="SM00448">
    <property type="entry name" value="REC"/>
    <property type="match status" value="1"/>
</dbReference>
<protein>
    <submittedName>
        <fullName evidence="12">Acetoacetate metabolism regulatory protein AtoC</fullName>
    </submittedName>
    <submittedName>
        <fullName evidence="11">Similar to sigma 54 response regulator</fullName>
    </submittedName>
</protein>
<dbReference type="InterPro" id="IPR027417">
    <property type="entry name" value="P-loop_NTPase"/>
</dbReference>
<dbReference type="InterPro" id="IPR025944">
    <property type="entry name" value="Sigma_54_int_dom_CS"/>
</dbReference>
<evidence type="ECO:0000256" key="1">
    <source>
        <dbReference type="ARBA" id="ARBA00022553"/>
    </source>
</evidence>